<keyword evidence="6" id="KW-0862">Zinc</keyword>
<accession>A0A2R5GNN6</accession>
<keyword evidence="3" id="KW-0645">Protease</keyword>
<evidence type="ECO:0000256" key="4">
    <source>
        <dbReference type="ARBA" id="ARBA00022723"/>
    </source>
</evidence>
<dbReference type="InterPro" id="IPR032632">
    <property type="entry name" value="Peptidase_M16_M"/>
</dbReference>
<evidence type="ECO:0000256" key="1">
    <source>
        <dbReference type="ARBA" id="ARBA00001947"/>
    </source>
</evidence>
<dbReference type="OrthoDB" id="952271at2759"/>
<evidence type="ECO:0000259" key="10">
    <source>
        <dbReference type="Pfam" id="PF05193"/>
    </source>
</evidence>
<dbReference type="PROSITE" id="PS00143">
    <property type="entry name" value="INSULINASE"/>
    <property type="match status" value="1"/>
</dbReference>
<keyword evidence="5" id="KW-0378">Hydrolase</keyword>
<evidence type="ECO:0000259" key="11">
    <source>
        <dbReference type="Pfam" id="PF16187"/>
    </source>
</evidence>
<name>A0A2R5GNN6_9STRA</name>
<dbReference type="PANTHER" id="PTHR43690:SF18">
    <property type="entry name" value="INSULIN-DEGRADING ENZYME-RELATED"/>
    <property type="match status" value="1"/>
</dbReference>
<dbReference type="InParanoid" id="A0A2R5GNN6"/>
<feature type="region of interest" description="Disordered" evidence="8">
    <location>
        <begin position="43"/>
        <end position="64"/>
    </location>
</feature>
<dbReference type="InterPro" id="IPR011249">
    <property type="entry name" value="Metalloenz_LuxS/M16"/>
</dbReference>
<dbReference type="GO" id="GO:0046872">
    <property type="term" value="F:metal ion binding"/>
    <property type="evidence" value="ECO:0007669"/>
    <property type="project" value="UniProtKB-KW"/>
</dbReference>
<protein>
    <submittedName>
        <fullName evidence="13">Insulin-degrading enzyme</fullName>
    </submittedName>
</protein>
<dbReference type="GO" id="GO:0004222">
    <property type="term" value="F:metalloendopeptidase activity"/>
    <property type="evidence" value="ECO:0007669"/>
    <property type="project" value="InterPro"/>
</dbReference>
<feature type="region of interest" description="Disordered" evidence="8">
    <location>
        <begin position="135"/>
        <end position="208"/>
    </location>
</feature>
<evidence type="ECO:0000259" key="12">
    <source>
        <dbReference type="Pfam" id="PF22456"/>
    </source>
</evidence>
<dbReference type="GO" id="GO:0005737">
    <property type="term" value="C:cytoplasm"/>
    <property type="evidence" value="ECO:0007669"/>
    <property type="project" value="UniProtKB-ARBA"/>
</dbReference>
<feature type="domain" description="Peptidase M16 middle/third" evidence="11">
    <location>
        <begin position="1091"/>
        <end position="1190"/>
    </location>
</feature>
<dbReference type="InterPro" id="IPR054734">
    <property type="entry name" value="PqqF-like_C_4"/>
</dbReference>
<dbReference type="Proteomes" id="UP000241890">
    <property type="component" value="Unassembled WGS sequence"/>
</dbReference>
<dbReference type="Pfam" id="PF05193">
    <property type="entry name" value="Peptidase_M16_C"/>
    <property type="match status" value="1"/>
</dbReference>
<dbReference type="PANTHER" id="PTHR43690">
    <property type="entry name" value="NARDILYSIN"/>
    <property type="match status" value="1"/>
</dbReference>
<gene>
    <name evidence="13" type="ORF">FCC1311_084602</name>
</gene>
<evidence type="ECO:0000256" key="3">
    <source>
        <dbReference type="ARBA" id="ARBA00022670"/>
    </source>
</evidence>
<sequence length="1635" mass="181139">MAAASTCGRVLQVLVLEGTFGSSTPSNAESRILAEVYLSDPHYMTSNDNSSNNTDDNNKADGSRETGTLTLDLIASRGLFVERVCENDRKEYRLVRLENGLECVLVSAEKDGSPPGGAVRKVQEGDLGFEAEVEQGPGAAAQKEAHKHRSSRRTSLLSKRASLCSRHSHASSVISSASHAPHAPHASLAGAKRASQRRASALVRPPRHQNEAGIATQASDLDAWHPCEGVPEEEPLLVAEEVALHDADTNPSTVKMPGAPDMDIKSNRIAYVSMAVGVGSFSEPDECPGLAHFVEHMLFMGSSKYPRENEFDVFLSQNGGANNAYTDTERTVYFFSCFQKELYKALDIFAQFFIDPLMLEEAAERELDAIESEFSIRSNMDDCRHLEIWRDTSRPGTPFARFTCGSEESLRTQPSQNGIDVHAELRKFHDRYYVAPNMRLAIVGHTGLDELEEAVRELFADVRHGRDDPLVTITPTIKGQGAPWRMGAHRADVARRLRDEGISELILEPDLQGSPRSNALPKPGIDGHALGCVFGFAPISDSQSLTITWQIPAQHEHYKTFSADYIAHLLGHESRGSILAELKSLGWATGLDCGCSSEINGFEHNTSSSVVLIQVRLTMQGLINWIFVAGIIYEYIGMLQRKGPQKWIYEEQSALEAMTYRFKEDEDYADVAEELSVRMLQQNGLDTDWILDPSSRLEWDPDQVETILNHLRPELARVDLQSSLWGPERKLLSPRMESRTAPLRRVYDSDVIVRIDQYTQTRYWARFLPQDVIDLWNSLLDGSQTIARVESDANDGEKKGVSKNENTTEPSNFDLDEGQVESSKPPLKGMFDDQLERGCIRDRTAVHASILQLPERNPFIPNDFSLLGASERLKMNEDEQGLLWGTQVVISECKPVRRHVSAKLRDTLTWNNLLVDGISDPQVVLTESELLRGPVEERPETQRGTVIYHDITRMRILVDYGSGLLAWHQLLGDGWAAGQKRVEVDTPGLELRIAGTASPMTEMTSASRRVQSSAAFAGFGRRRRPLHAFVPSFTSSSSSAAAQDKIAESIIEDIWSGFPSLDEAHLASVAPALVRVHLDESGAQGGGFMSGLRLWYSSNSATRVPRTEVNVRLICPLLSAQPVFVVLADLLAQLWTEAVLNESFLASLAGLDVSISSNDEGLNLNVSGITDRILSLLDTVFAMLASIAATSRKYGLQGEGDEASEDMKPLYGLIPRAVCYAQRAHLLQTYENEASHFTSEGPVSSAMYKVLVNGSWRPETLLKATMLVKFSEVADFAALLLRRSNVDACVSGNVDASMAEESYRILAKHLKPFSHKGLPETNLPEVNALKVPVARVNPNKSDIWSAVTGLVHPLEAIEFVGHSADLYFQLGPDTLEVRLLAEVIELLIKEPIFAVLRTQLQLGYMVQASVVSVRGVLGMLVEVTSNKFTPPEIAMYVDDFLADFYKGLAEMDIEDFHKNVCALARSKLEEERSIRQQADRLWDAISLQPFRSPATFEWKSNVQEIEYLRHSLSRKSVLAAFARWLLPSSPHRRRISVLVFGVGYEKDCVEEIMARSKYISMIDSDFIYKSTASCMPSLTRACIPPIEAQDKRKQNQSQTLKKKKQANGGSSRHTGGGDTADKTRPARSGKPCVVM</sequence>
<evidence type="ECO:0000259" key="9">
    <source>
        <dbReference type="Pfam" id="PF00675"/>
    </source>
</evidence>
<feature type="compositionally biased region" description="Basic and acidic residues" evidence="8">
    <location>
        <begin position="790"/>
        <end position="802"/>
    </location>
</feature>
<keyword evidence="4" id="KW-0479">Metal-binding</keyword>
<dbReference type="FunFam" id="3.30.830.10:FF:000012">
    <property type="entry name" value="Protease 3"/>
    <property type="match status" value="1"/>
</dbReference>
<feature type="compositionally biased region" description="Low complexity" evidence="8">
    <location>
        <begin position="153"/>
        <end position="163"/>
    </location>
</feature>
<feature type="domain" description="Coenzyme PQQ synthesis protein F-like C-terminal lobe" evidence="12">
    <location>
        <begin position="1386"/>
        <end position="1482"/>
    </location>
</feature>
<evidence type="ECO:0000256" key="7">
    <source>
        <dbReference type="ARBA" id="ARBA00023049"/>
    </source>
</evidence>
<evidence type="ECO:0000256" key="6">
    <source>
        <dbReference type="ARBA" id="ARBA00022833"/>
    </source>
</evidence>
<feature type="domain" description="Peptidase M16 C-terminal" evidence="10">
    <location>
        <begin position="423"/>
        <end position="651"/>
    </location>
</feature>
<evidence type="ECO:0000256" key="5">
    <source>
        <dbReference type="ARBA" id="ARBA00022801"/>
    </source>
</evidence>
<dbReference type="SUPFAM" id="SSF63411">
    <property type="entry name" value="LuxS/MPP-like metallohydrolase"/>
    <property type="match status" value="4"/>
</dbReference>
<dbReference type="Gene3D" id="3.30.830.10">
    <property type="entry name" value="Metalloenzyme, LuxS/M16 peptidase-like"/>
    <property type="match status" value="4"/>
</dbReference>
<organism evidence="13 14">
    <name type="scientific">Hondaea fermentalgiana</name>
    <dbReference type="NCBI Taxonomy" id="2315210"/>
    <lineage>
        <taxon>Eukaryota</taxon>
        <taxon>Sar</taxon>
        <taxon>Stramenopiles</taxon>
        <taxon>Bigyra</taxon>
        <taxon>Labyrinthulomycetes</taxon>
        <taxon>Thraustochytrida</taxon>
        <taxon>Thraustochytriidae</taxon>
        <taxon>Hondaea</taxon>
    </lineage>
</organism>
<dbReference type="Pfam" id="PF22456">
    <property type="entry name" value="PqqF-like_C_4"/>
    <property type="match status" value="1"/>
</dbReference>
<feature type="region of interest" description="Disordered" evidence="8">
    <location>
        <begin position="1586"/>
        <end position="1635"/>
    </location>
</feature>
<proteinExistence type="inferred from homology"/>
<evidence type="ECO:0000256" key="8">
    <source>
        <dbReference type="SAM" id="MobiDB-lite"/>
    </source>
</evidence>
<dbReference type="FunFam" id="3.30.830.10:FF:000005">
    <property type="entry name" value="nardilysin isoform X1"/>
    <property type="match status" value="1"/>
</dbReference>
<dbReference type="InterPro" id="IPR007863">
    <property type="entry name" value="Peptidase_M16_C"/>
</dbReference>
<dbReference type="InterPro" id="IPR001431">
    <property type="entry name" value="Pept_M16_Zn_BS"/>
</dbReference>
<dbReference type="Pfam" id="PF00675">
    <property type="entry name" value="Peptidase_M16"/>
    <property type="match status" value="1"/>
</dbReference>
<dbReference type="EMBL" id="BEYU01000117">
    <property type="protein sequence ID" value="GBG32235.1"/>
    <property type="molecule type" value="Genomic_DNA"/>
</dbReference>
<feature type="compositionally biased region" description="Low complexity" evidence="8">
    <location>
        <begin position="170"/>
        <end position="191"/>
    </location>
</feature>
<comment type="caution">
    <text evidence="13">The sequence shown here is derived from an EMBL/GenBank/DDBJ whole genome shotgun (WGS) entry which is preliminary data.</text>
</comment>
<reference evidence="13 14" key="1">
    <citation type="submission" date="2017-12" db="EMBL/GenBank/DDBJ databases">
        <title>Sequencing, de novo assembly and annotation of complete genome of a new Thraustochytrid species, strain FCC1311.</title>
        <authorList>
            <person name="Sedici K."/>
            <person name="Godart F."/>
            <person name="Aiese Cigliano R."/>
            <person name="Sanseverino W."/>
            <person name="Barakat M."/>
            <person name="Ortet P."/>
            <person name="Marechal E."/>
            <person name="Cagnac O."/>
            <person name="Amato A."/>
        </authorList>
    </citation>
    <scope>NUCLEOTIDE SEQUENCE [LARGE SCALE GENOMIC DNA]</scope>
</reference>
<dbReference type="GO" id="GO:0006508">
    <property type="term" value="P:proteolysis"/>
    <property type="evidence" value="ECO:0007669"/>
    <property type="project" value="UniProtKB-KW"/>
</dbReference>
<feature type="compositionally biased region" description="Low complexity" evidence="8">
    <location>
        <begin position="45"/>
        <end position="55"/>
    </location>
</feature>
<comment type="cofactor">
    <cofactor evidence="1">
        <name>Zn(2+)</name>
        <dbReference type="ChEBI" id="CHEBI:29105"/>
    </cofactor>
</comment>
<evidence type="ECO:0000256" key="2">
    <source>
        <dbReference type="ARBA" id="ARBA00007261"/>
    </source>
</evidence>
<feature type="domain" description="Peptidase M16 N-terminal" evidence="9">
    <location>
        <begin position="266"/>
        <end position="375"/>
    </location>
</feature>
<keyword evidence="7" id="KW-0482">Metalloprotease</keyword>
<evidence type="ECO:0000313" key="14">
    <source>
        <dbReference type="Proteomes" id="UP000241890"/>
    </source>
</evidence>
<evidence type="ECO:0000313" key="13">
    <source>
        <dbReference type="EMBL" id="GBG32235.1"/>
    </source>
</evidence>
<dbReference type="InterPro" id="IPR050626">
    <property type="entry name" value="Peptidase_M16"/>
</dbReference>
<comment type="similarity">
    <text evidence="2">Belongs to the peptidase M16 family.</text>
</comment>
<feature type="region of interest" description="Disordered" evidence="8">
    <location>
        <begin position="790"/>
        <end position="828"/>
    </location>
</feature>
<dbReference type="Pfam" id="PF16187">
    <property type="entry name" value="Peptidase_M16_M"/>
    <property type="match status" value="1"/>
</dbReference>
<keyword evidence="14" id="KW-1185">Reference proteome</keyword>
<dbReference type="InterPro" id="IPR011765">
    <property type="entry name" value="Pept_M16_N"/>
</dbReference>